<dbReference type="AlphaFoldDB" id="A0AAN9SPB5"/>
<name>A0AAN9SPB5_PSOTE</name>
<keyword evidence="2" id="KW-1185">Reference proteome</keyword>
<evidence type="ECO:0000313" key="2">
    <source>
        <dbReference type="Proteomes" id="UP001386955"/>
    </source>
</evidence>
<dbReference type="Proteomes" id="UP001386955">
    <property type="component" value="Unassembled WGS sequence"/>
</dbReference>
<organism evidence="1 2">
    <name type="scientific">Psophocarpus tetragonolobus</name>
    <name type="common">Winged bean</name>
    <name type="synonym">Dolichos tetragonolobus</name>
    <dbReference type="NCBI Taxonomy" id="3891"/>
    <lineage>
        <taxon>Eukaryota</taxon>
        <taxon>Viridiplantae</taxon>
        <taxon>Streptophyta</taxon>
        <taxon>Embryophyta</taxon>
        <taxon>Tracheophyta</taxon>
        <taxon>Spermatophyta</taxon>
        <taxon>Magnoliopsida</taxon>
        <taxon>eudicotyledons</taxon>
        <taxon>Gunneridae</taxon>
        <taxon>Pentapetalae</taxon>
        <taxon>rosids</taxon>
        <taxon>fabids</taxon>
        <taxon>Fabales</taxon>
        <taxon>Fabaceae</taxon>
        <taxon>Papilionoideae</taxon>
        <taxon>50 kb inversion clade</taxon>
        <taxon>NPAAA clade</taxon>
        <taxon>indigoferoid/millettioid clade</taxon>
        <taxon>Phaseoleae</taxon>
        <taxon>Psophocarpus</taxon>
    </lineage>
</organism>
<sequence>MSWMIPWTCWVVDYFSEFGKWGEVENFNMKGFFEDPTLGFSEGVCQAYRGCELRCSIMGAFELYRGWGGQFDAQFCGVVLFEQLVLPSGFIVRLVVRIHPW</sequence>
<protein>
    <submittedName>
        <fullName evidence="1">Uncharacterized protein</fullName>
    </submittedName>
</protein>
<evidence type="ECO:0000313" key="1">
    <source>
        <dbReference type="EMBL" id="KAK7401795.1"/>
    </source>
</evidence>
<comment type="caution">
    <text evidence="1">The sequence shown here is derived from an EMBL/GenBank/DDBJ whole genome shotgun (WGS) entry which is preliminary data.</text>
</comment>
<gene>
    <name evidence="1" type="ORF">VNO78_13576</name>
</gene>
<accession>A0AAN9SPB5</accession>
<dbReference type="EMBL" id="JAYMYS010000003">
    <property type="protein sequence ID" value="KAK7401795.1"/>
    <property type="molecule type" value="Genomic_DNA"/>
</dbReference>
<reference evidence="1 2" key="1">
    <citation type="submission" date="2024-01" db="EMBL/GenBank/DDBJ databases">
        <title>The genomes of 5 underutilized Papilionoideae crops provide insights into root nodulation and disease resistanc.</title>
        <authorList>
            <person name="Jiang F."/>
        </authorList>
    </citation>
    <scope>NUCLEOTIDE SEQUENCE [LARGE SCALE GENOMIC DNA]</scope>
    <source>
        <strain evidence="1">DUOXIRENSHENG_FW03</strain>
        <tissue evidence="1">Leaves</tissue>
    </source>
</reference>
<proteinExistence type="predicted"/>